<dbReference type="InterPro" id="IPR001895">
    <property type="entry name" value="RASGEF_cat_dom"/>
</dbReference>
<name>A0A183PMI3_9TREM</name>
<dbReference type="PANTHER" id="PTHR23113:SF249">
    <property type="entry name" value="RAP GUANINE NUCLEOTIDE EXCHANGE FACTOR 6"/>
    <property type="match status" value="1"/>
</dbReference>
<dbReference type="Gene3D" id="1.10.840.10">
    <property type="entry name" value="Ras guanine-nucleotide exchange factors catalytic domain"/>
    <property type="match status" value="1"/>
</dbReference>
<dbReference type="GO" id="GO:0007265">
    <property type="term" value="P:Ras protein signal transduction"/>
    <property type="evidence" value="ECO:0007669"/>
    <property type="project" value="TreeGrafter"/>
</dbReference>
<dbReference type="PANTHER" id="PTHR23113">
    <property type="entry name" value="GUANINE NUCLEOTIDE EXCHANGE FACTOR"/>
    <property type="match status" value="1"/>
</dbReference>
<gene>
    <name evidence="1" type="ORF">SMTD_LOCUS15569</name>
</gene>
<keyword evidence="2" id="KW-1185">Reference proteome</keyword>
<reference evidence="1 2" key="1">
    <citation type="submission" date="2018-11" db="EMBL/GenBank/DDBJ databases">
        <authorList>
            <consortium name="Pathogen Informatics"/>
        </authorList>
    </citation>
    <scope>NUCLEOTIDE SEQUENCE [LARGE SCALE GENOMIC DNA]</scope>
    <source>
        <strain>Denwood</strain>
        <strain evidence="2">Zambia</strain>
    </source>
</reference>
<dbReference type="Proteomes" id="UP000269396">
    <property type="component" value="Unassembled WGS sequence"/>
</dbReference>
<dbReference type="InterPro" id="IPR036964">
    <property type="entry name" value="RASGEF_cat_dom_sf"/>
</dbReference>
<dbReference type="STRING" id="31246.A0A183PMI3"/>
<evidence type="ECO:0000313" key="1">
    <source>
        <dbReference type="EMBL" id="VDP68951.1"/>
    </source>
</evidence>
<proteinExistence type="predicted"/>
<evidence type="ECO:0000313" key="2">
    <source>
        <dbReference type="Proteomes" id="UP000269396"/>
    </source>
</evidence>
<sequence length="214" mass="24343">MHFDDRHCRRTLRPTEPNAALMSRNTTIVGPQKVTVESGPIVKQSRLSNVLDDLSGRLTLNSRYYLKSLHNHDPLIADDVAKSILAESRVTFTQLPPNELAARLTIDDYEIFRSVQSTEYIDEIFGLSNAYVNNISSCVIGNNSNSSNTGYATGHENLDRFTDLVNREAYWAPTEICNETNLNRRVDLLKRFIKDDNNYNNFDNKLLLDMVSGR</sequence>
<dbReference type="EMBL" id="UZAL01036023">
    <property type="protein sequence ID" value="VDP68951.1"/>
    <property type="molecule type" value="Genomic_DNA"/>
</dbReference>
<dbReference type="InterPro" id="IPR008937">
    <property type="entry name" value="Ras-like_GEF"/>
</dbReference>
<dbReference type="GO" id="GO:0016324">
    <property type="term" value="C:apical plasma membrane"/>
    <property type="evidence" value="ECO:0007669"/>
    <property type="project" value="TreeGrafter"/>
</dbReference>
<organism evidence="1 2">
    <name type="scientific">Schistosoma mattheei</name>
    <dbReference type="NCBI Taxonomy" id="31246"/>
    <lineage>
        <taxon>Eukaryota</taxon>
        <taxon>Metazoa</taxon>
        <taxon>Spiralia</taxon>
        <taxon>Lophotrochozoa</taxon>
        <taxon>Platyhelminthes</taxon>
        <taxon>Trematoda</taxon>
        <taxon>Digenea</taxon>
        <taxon>Strigeidida</taxon>
        <taxon>Schistosomatoidea</taxon>
        <taxon>Schistosomatidae</taxon>
        <taxon>Schistosoma</taxon>
    </lineage>
</organism>
<dbReference type="InterPro" id="IPR023578">
    <property type="entry name" value="Ras_GEF_dom_sf"/>
</dbReference>
<dbReference type="SUPFAM" id="SSF48366">
    <property type="entry name" value="Ras GEF"/>
    <property type="match status" value="1"/>
</dbReference>
<dbReference type="AlphaFoldDB" id="A0A183PMI3"/>
<dbReference type="Pfam" id="PF00617">
    <property type="entry name" value="RasGEF"/>
    <property type="match status" value="1"/>
</dbReference>
<accession>A0A183PMI3</accession>
<dbReference type="GO" id="GO:0005085">
    <property type="term" value="F:guanyl-nucleotide exchange factor activity"/>
    <property type="evidence" value="ECO:0007669"/>
    <property type="project" value="InterPro"/>
</dbReference>
<protein>
    <submittedName>
        <fullName evidence="1">Uncharacterized protein</fullName>
    </submittedName>
</protein>
<dbReference type="PROSITE" id="PS50009">
    <property type="entry name" value="RASGEF_CAT"/>
    <property type="match status" value="1"/>
</dbReference>